<name>A0ABV8HUC8_9ACTN</name>
<evidence type="ECO:0008006" key="3">
    <source>
        <dbReference type="Google" id="ProtNLM"/>
    </source>
</evidence>
<keyword evidence="2" id="KW-1185">Reference proteome</keyword>
<dbReference type="RefSeq" id="WP_386432465.1">
    <property type="nucleotide sequence ID" value="NZ_JBHSBB010000014.1"/>
</dbReference>
<reference evidence="2" key="1">
    <citation type="journal article" date="2019" name="Int. J. Syst. Evol. Microbiol.">
        <title>The Global Catalogue of Microorganisms (GCM) 10K type strain sequencing project: providing services to taxonomists for standard genome sequencing and annotation.</title>
        <authorList>
            <consortium name="The Broad Institute Genomics Platform"/>
            <consortium name="The Broad Institute Genome Sequencing Center for Infectious Disease"/>
            <person name="Wu L."/>
            <person name="Ma J."/>
        </authorList>
    </citation>
    <scope>NUCLEOTIDE SEQUENCE [LARGE SCALE GENOMIC DNA]</scope>
    <source>
        <strain evidence="2">CGMCC 4.7237</strain>
    </source>
</reference>
<dbReference type="EMBL" id="JBHSBB010000014">
    <property type="protein sequence ID" value="MFC4034405.1"/>
    <property type="molecule type" value="Genomic_DNA"/>
</dbReference>
<sequence length="195" mass="21796">MRYAGSSSWLMRIGSPQGLLIGLFVRDAAGLHPRTVIDVPRLVPAVELRADLAPLAVPEASAQWARWWERELARQGGRELRSFAPDAGFGDGREFGGLVRECLRDAVRWCTDRSREETDALTRGDPHPHEGDLVRLVEEEIGRKARPFELQVTELPVEGSVGWRVSSDHVVVSRALRADPAAYRDWLTPVVRELA</sequence>
<comment type="caution">
    <text evidence="1">The sequence shown here is derived from an EMBL/GenBank/DDBJ whole genome shotgun (WGS) entry which is preliminary data.</text>
</comment>
<proteinExistence type="predicted"/>
<accession>A0ABV8HUC8</accession>
<dbReference type="Proteomes" id="UP001595765">
    <property type="component" value="Unassembled WGS sequence"/>
</dbReference>
<organism evidence="1 2">
    <name type="scientific">Streptomyces polygonati</name>
    <dbReference type="NCBI Taxonomy" id="1617087"/>
    <lineage>
        <taxon>Bacteria</taxon>
        <taxon>Bacillati</taxon>
        <taxon>Actinomycetota</taxon>
        <taxon>Actinomycetes</taxon>
        <taxon>Kitasatosporales</taxon>
        <taxon>Streptomycetaceae</taxon>
        <taxon>Streptomyces</taxon>
    </lineage>
</organism>
<evidence type="ECO:0000313" key="1">
    <source>
        <dbReference type="EMBL" id="MFC4034405.1"/>
    </source>
</evidence>
<gene>
    <name evidence="1" type="ORF">ACFO3J_23425</name>
</gene>
<protein>
    <recommendedName>
        <fullName evidence="3">DUF2094 domain-containing protein</fullName>
    </recommendedName>
</protein>
<evidence type="ECO:0000313" key="2">
    <source>
        <dbReference type="Proteomes" id="UP001595765"/>
    </source>
</evidence>